<accession>A0ABQ2FLZ6</accession>
<evidence type="ECO:0000313" key="8">
    <source>
        <dbReference type="EMBL" id="GGL07931.1"/>
    </source>
</evidence>
<feature type="domain" description="PKD" evidence="7">
    <location>
        <begin position="302"/>
        <end position="357"/>
    </location>
</feature>
<feature type="domain" description="PKD" evidence="7">
    <location>
        <begin position="1995"/>
        <end position="2036"/>
    </location>
</feature>
<feature type="signal peptide" evidence="6">
    <location>
        <begin position="1"/>
        <end position="33"/>
    </location>
</feature>
<dbReference type="InterPro" id="IPR022409">
    <property type="entry name" value="PKD/Chitinase_dom"/>
</dbReference>
<gene>
    <name evidence="8" type="ORF">GCM10010844_28310</name>
</gene>
<feature type="domain" description="PKD" evidence="7">
    <location>
        <begin position="861"/>
        <end position="922"/>
    </location>
</feature>
<reference evidence="9" key="1">
    <citation type="journal article" date="2019" name="Int. J. Syst. Evol. Microbiol.">
        <title>The Global Catalogue of Microorganisms (GCM) 10K type strain sequencing project: providing services to taxonomists for standard genome sequencing and annotation.</title>
        <authorList>
            <consortium name="The Broad Institute Genomics Platform"/>
            <consortium name="The Broad Institute Genome Sequencing Center for Infectious Disease"/>
            <person name="Wu L."/>
            <person name="Ma J."/>
        </authorList>
    </citation>
    <scope>NUCLEOTIDE SEQUENCE [LARGE SCALE GENOMIC DNA]</scope>
    <source>
        <strain evidence="9">JCM 19173</strain>
    </source>
</reference>
<dbReference type="EMBL" id="BMPE01000009">
    <property type="protein sequence ID" value="GGL07931.1"/>
    <property type="molecule type" value="Genomic_DNA"/>
</dbReference>
<keyword evidence="6" id="KW-0732">Signal</keyword>
<feature type="domain" description="PKD" evidence="7">
    <location>
        <begin position="1260"/>
        <end position="1300"/>
    </location>
</feature>
<keyword evidence="5" id="KW-0472">Membrane</keyword>
<name>A0ABQ2FLZ6_9DEIO</name>
<evidence type="ECO:0000256" key="3">
    <source>
        <dbReference type="ARBA" id="ARBA00022737"/>
    </source>
</evidence>
<sequence length="3173" mass="326081">MTLTSLPRGRAAPWALLRWLTLLALALASFASAQVSPTITFTPDQTRPGQPVTIDIAGLDPDVTYTIDLGNGIIEDRTGAATVQYTQTYFQPRTYTVSVSAPGITTAVQALNVTMPVPKLSAVPTGLSATLSIQDVLIGTYYRIEWGDGTDQNSYPEMDPLQVTHEYAQPGTYTILVSLSDSPGGTAPLATTTVTVAYATPILNVNLSAAAVQQPVTATLDNLVEALTYTLDWGDGTTDTVTGAVTAQKTHAYARPGAMTVTLSSASTAPAVSTVTVSVPVPTVTPASSGLTVTLNLSNLVPAYTYTLGWGDGTTETVTPTAATAQLTHTYAQPGTATIQLTPQDAPPITTTVSLTVPGATLTLDPTSGRTSDPVTATLGQLTPALTYTLDWGDGTTDTITGSTGTQKTHTYAQPGPYTVTLTSPGTTPVTAVTAASAPIPVLSAASSGLRATLNLGNLVPAYAYTLDWGDGTTETLTPTAATAQLTHTYAQPGTATIQVTPQGAPPVTTTVSLNAPNSALTITPSVIPLQQAVTATLGTLVPALTYTLDWGDGTTDPVTGSTGTQKTHTYAQPGPFTVTLTAPGVAPVTATLTVTVPVPTLNASVTDLTVTLNAGNLLSGHPYAVAWGDGATETLTPTAATAQLTHTYAQPGTVTIQVTPQGAPPVTTTVSLNAPNSALTITPSVIPLQQAVTARLSTLVPALTYTLDWGDGTTDTITGSTDAQKTHTYAQLGTFTVTLSAPGTAPSTANVTVTVPAPTASSVASGLGATLNLGNLVPAYAYTLDWGDGTTETLTPTAATAQLTHTYAQPGTATIQVTPQGGAPVTTTVTLTAPTPTLVLTPASPAVRQTVTATLGTLVPALTYTLDWGDGTTDPVTGSTGTQKTHTYAQPGPFTVTLTAPGVAPVTATLTVTVPVPVPTLSAAGSALTATLNLRALVPGYSYAVAWGDGATETLTPTAATAQLTHTYAQPGTVTIQLTPQGGAPVTTTVTLTLPTAGLNLSVQRLTVTAALTQLVTGQTYTLTWGDGTTDPITATGPSAQQTHTYAQPASVTVRLTAPGMTAVLASAQLSAPPVLTVTARDLTATATLTELIPTLTYTLDWGDGTLATVTGAAQATRTHTYAQPGTYLTRVTLSSGERADATVTVTAPVASLSLSPTDAALGQPVTATLSSLAPTLTYTLNWGDGTADTVTGVASTTRTHVFTAGQVATAGTFTVNLSAPGVTALTGTVTVTVPRPTLTFTQEQRVVTLTVGNLAPAPATYTVDWGDGSTQTVLSPGSTPLNLTHEYSRNGTYVVTVTPPAGGAAEQGTVTVNYQVPVPVLTFVHRDLQVTMTVSNLMRTVSGVDAYRVDWGDGTVETFQNPSGAASVGLVHTYARPGDFRVEVTPPSRGSASTPGVAVITVAVPLASLTVSPGAVAVRAPVTADVRGMFPGQTYTLNWGDGAEDTLSGSVDAQRTHAYATAGTYTVVLASSGLTVTSAPVSVGVPAPTGTAAATAPLTATVTLSGLLAGYDYVVTWGLGDAETFTAAATTAQLTHTYARPGVQGVAVTPAGSQNALLLSVTVVAPVPVLAVTPAVILGGDVTADLSNLMGGRFALDWGDGTTGQFVVAVGTTTAQQRHTYQTLGTFTLTLTSLDTAAVTATTRVTAPAPALNVAPAALLVRETVTAHLSTLVPALTYTVDWGDGTADTVTGSATAQKTHAYALPGTFTVTLRSEATAPVTATVTAALPVPTAQLTGTTRLTAVLTLGRLLSGDPYTVAWGDGTTDTLTPTGATAELSHAYDRPGTFTVTVSREGVAPVTADVLVSAPMPVLTVTPQEVQYVVNVIVGQTVTATLTDLVPALTYTLTWGGGASDTITGVASAQRTHVYLQEGLTAIRTQETQGQYASRDYQVNVTLPAPTFTVQSDRLNATATLSGLIPVVTYTLDWGDGSPVSTVTGDTTATLRHRYGAVDTYTVLLDHRGGRQAVTLSVPAGSLTVSAQGLLATAQLAGLEPELTYTLNWGDGATETLTGSETALKTHTYGLPTTFTVTLTAPRVPTTPIPVTTTAPAPALTLTGGGPALTVSADLTGLLPAVQYRVLWGDGTSETVTGQTAVTLPHTYRTFGTYTVTLNAQNQPKVDVPEVKAQVVVGLPPTEALQVTSVDARGGTYQFRITGLLPGLDYKIDFGNGTGANLQPVNGEATTFSVYQRSGPYVVTLSTWDSSFLAATRAVLPVQVKIRFELGRVALNLEQGGANAGSDNVTLPSTGDFTAKVRVPYVGGGRLNGRWLLDGQPVKTVTLDLTEDRDTAELLETFSEQRTGRHTLTFEYSSPDQPLTARAELTYALNAPTVLSFGDFKVNVKDVQALDPSRFSGRGTVLLIVGGKEAGTYDVTFTDLQTTQVFTSRDASETRVTLTPTPVTVNLGNSDLQLARLNNVTLRLGTLTLNEKGGTLSGTVILTDSGVQAASNTLTLTGAPLNAATGDLYAILNPSVPVAATLPEDGLTLSASAVTLDLSAAQSATELTAAFGTTGAPANDWMGLVFPAAKIKVGSPLLSTPVTLTQTAAYTAGGFQTTLNLGALNTTLLGWTVNVNALQLKVLSGRVSAAEGDGSIPLPLINESMPIKISWNPNAKSGERLTPAANGTVKTHVFGRTSLAPGEGVWTVTSSAGQASAARIVFANAQLNVFEGSSDKGYRVPLNNLSLDGAGNVTLNGRTWDTVSDARLPSLFAYPYSVTEVGVERQGDGSYTLGLKGRLQVNEQLPVNTTDTKTFFWVKDGRDVNVTTEAIHLTGQLAKVPFDITLKGALTSAGLLEFTGTGTLSVAGLLNMDAKAVFGRFSGTNFGYFKDGSGSVGYGSITVNARGNAQLGKPLLSAKRVEIYELLGGLTVNMDWPSGLDQAPAFRTAGPSTMFQAGALLSVKQDIDTPIKPYLKGVLTVDDVGTFDMRADAWLVKKGETLNQSTPNGRALVSISAPQLSVSGAGTAGSTTDSSADGRLLVQACVGSSSLSAPGGLNCAGVANLNLYDLMTLRGAMELYVPFSGSDQHLYIGTKASPITVQLPNMPQGKGYLMIDSTRVDVGAGVNWNLEYGNSGSLLLCSWSWNLKASAALDAAFGVQYSPVVLDGSVKFGATASASAGGCGINVSASASMTLEGAVHIAKDDRYFKGKVSASVSLPVIPDINISTDATVKF</sequence>
<dbReference type="Proteomes" id="UP000604341">
    <property type="component" value="Unassembled WGS sequence"/>
</dbReference>
<keyword evidence="3" id="KW-0677">Repeat</keyword>
<dbReference type="PANTHER" id="PTHR46730:SF4">
    <property type="entry name" value="POLYCYSTIC KIDNEY DISEASE PROTEIN 1-LIKE 1"/>
    <property type="match status" value="1"/>
</dbReference>
<feature type="domain" description="PKD" evidence="7">
    <location>
        <begin position="779"/>
        <end position="819"/>
    </location>
</feature>
<proteinExistence type="predicted"/>
<evidence type="ECO:0000256" key="1">
    <source>
        <dbReference type="ARBA" id="ARBA00004141"/>
    </source>
</evidence>
<feature type="domain" description="PKD" evidence="7">
    <location>
        <begin position="1596"/>
        <end position="1656"/>
    </location>
</feature>
<keyword evidence="9" id="KW-1185">Reference proteome</keyword>
<feature type="domain" description="PKD" evidence="7">
    <location>
        <begin position="228"/>
        <end position="281"/>
    </location>
</feature>
<evidence type="ECO:0000256" key="6">
    <source>
        <dbReference type="SAM" id="SignalP"/>
    </source>
</evidence>
<comment type="subcellular location">
    <subcellularLocation>
        <location evidence="1">Membrane</location>
        <topology evidence="1">Multi-pass membrane protein</topology>
    </subcellularLocation>
</comment>
<feature type="domain" description="PKD" evidence="7">
    <location>
        <begin position="1676"/>
        <end position="1737"/>
    </location>
</feature>
<dbReference type="PROSITE" id="PS50093">
    <property type="entry name" value="PKD"/>
    <property type="match status" value="21"/>
</dbReference>
<dbReference type="Pfam" id="PF18911">
    <property type="entry name" value="PKD_4"/>
    <property type="match status" value="2"/>
</dbReference>
<feature type="domain" description="PKD" evidence="7">
    <location>
        <begin position="142"/>
        <end position="196"/>
    </location>
</feature>
<keyword evidence="2" id="KW-0812">Transmembrane</keyword>
<feature type="domain" description="PKD" evidence="7">
    <location>
        <begin position="1754"/>
        <end position="1794"/>
    </location>
</feature>
<dbReference type="InterPro" id="IPR013783">
    <property type="entry name" value="Ig-like_fold"/>
</dbReference>
<dbReference type="InterPro" id="IPR000601">
    <property type="entry name" value="PKD_dom"/>
</dbReference>
<evidence type="ECO:0000256" key="4">
    <source>
        <dbReference type="ARBA" id="ARBA00022989"/>
    </source>
</evidence>
<evidence type="ECO:0000256" key="5">
    <source>
        <dbReference type="ARBA" id="ARBA00023136"/>
    </source>
</evidence>
<feature type="domain" description="PKD" evidence="7">
    <location>
        <begin position="702"/>
        <end position="763"/>
    </location>
</feature>
<feature type="domain" description="PKD" evidence="7">
    <location>
        <begin position="461"/>
        <end position="501"/>
    </location>
</feature>
<dbReference type="CDD" id="cd00146">
    <property type="entry name" value="PKD"/>
    <property type="match status" value="8"/>
</dbReference>
<protein>
    <recommendedName>
        <fullName evidence="7">PKD domain-containing protein</fullName>
    </recommendedName>
</protein>
<feature type="domain" description="PKD" evidence="7">
    <location>
        <begin position="1348"/>
        <end position="1411"/>
    </location>
</feature>
<feature type="domain" description="PKD" evidence="7">
    <location>
        <begin position="383"/>
        <end position="423"/>
    </location>
</feature>
<dbReference type="SMART" id="SM00089">
    <property type="entry name" value="PKD"/>
    <property type="match status" value="19"/>
</dbReference>
<dbReference type="Gene3D" id="2.60.40.10">
    <property type="entry name" value="Immunoglobulins"/>
    <property type="match status" value="21"/>
</dbReference>
<feature type="domain" description="PKD" evidence="7">
    <location>
        <begin position="543"/>
        <end position="604"/>
    </location>
</feature>
<organism evidence="8 9">
    <name type="scientific">Deinococcus radiotolerans</name>
    <dbReference type="NCBI Taxonomy" id="1309407"/>
    <lineage>
        <taxon>Bacteria</taxon>
        <taxon>Thermotogati</taxon>
        <taxon>Deinococcota</taxon>
        <taxon>Deinococci</taxon>
        <taxon>Deinococcales</taxon>
        <taxon>Deinococcaceae</taxon>
        <taxon>Deinococcus</taxon>
    </lineage>
</organism>
<evidence type="ECO:0000313" key="9">
    <source>
        <dbReference type="Proteomes" id="UP000604341"/>
    </source>
</evidence>
<comment type="caution">
    <text evidence="8">The sequence shown here is derived from an EMBL/GenBank/DDBJ whole genome shotgun (WGS) entry which is preliminary data.</text>
</comment>
<feature type="domain" description="PKD" evidence="7">
    <location>
        <begin position="1433"/>
        <end position="1494"/>
    </location>
</feature>
<evidence type="ECO:0000256" key="2">
    <source>
        <dbReference type="ARBA" id="ARBA00022692"/>
    </source>
</evidence>
<dbReference type="Pfam" id="PF00801">
    <property type="entry name" value="PKD"/>
    <property type="match status" value="1"/>
</dbReference>
<feature type="domain" description="PKD" evidence="7">
    <location>
        <begin position="1095"/>
        <end position="1151"/>
    </location>
</feature>
<dbReference type="SUPFAM" id="SSF49299">
    <property type="entry name" value="PKD domain"/>
    <property type="match status" value="15"/>
</dbReference>
<feature type="domain" description="PKD" evidence="7">
    <location>
        <begin position="1487"/>
        <end position="1574"/>
    </location>
</feature>
<feature type="domain" description="PKD" evidence="7">
    <location>
        <begin position="620"/>
        <end position="660"/>
    </location>
</feature>
<evidence type="ECO:0000259" key="7">
    <source>
        <dbReference type="PROSITE" id="PS50093"/>
    </source>
</evidence>
<dbReference type="RefSeq" id="WP_189069648.1">
    <property type="nucleotide sequence ID" value="NZ_BMPE01000009.1"/>
</dbReference>
<dbReference type="InterPro" id="IPR035986">
    <property type="entry name" value="PKD_dom_sf"/>
</dbReference>
<keyword evidence="4" id="KW-1133">Transmembrane helix</keyword>
<dbReference type="PANTHER" id="PTHR46730">
    <property type="entry name" value="POLYCYSTIN-1"/>
    <property type="match status" value="1"/>
</dbReference>
<feature type="chain" id="PRO_5047045183" description="PKD domain-containing protein" evidence="6">
    <location>
        <begin position="34"/>
        <end position="3173"/>
    </location>
</feature>
<feature type="domain" description="PKD" evidence="7">
    <location>
        <begin position="940"/>
        <end position="980"/>
    </location>
</feature>
<feature type="domain" description="PKD" evidence="7">
    <location>
        <begin position="2075"/>
        <end position="2117"/>
    </location>
</feature>